<feature type="transmembrane region" description="Helical" evidence="1">
    <location>
        <begin position="330"/>
        <end position="355"/>
    </location>
</feature>
<dbReference type="GO" id="GO:0016787">
    <property type="term" value="F:hydrolase activity"/>
    <property type="evidence" value="ECO:0007669"/>
    <property type="project" value="UniProtKB-KW"/>
</dbReference>
<evidence type="ECO:0000313" key="3">
    <source>
        <dbReference type="EMBL" id="SFP37955.1"/>
    </source>
</evidence>
<keyword evidence="1" id="KW-0472">Membrane</keyword>
<feature type="transmembrane region" description="Helical" evidence="1">
    <location>
        <begin position="258"/>
        <end position="280"/>
    </location>
</feature>
<keyword evidence="3" id="KW-0378">Hydrolase</keyword>
<dbReference type="InterPro" id="IPR050879">
    <property type="entry name" value="Acyltransferase_3"/>
</dbReference>
<reference evidence="4" key="1">
    <citation type="submission" date="2016-10" db="EMBL/GenBank/DDBJ databases">
        <authorList>
            <person name="Varghese N."/>
            <person name="Submissions S."/>
        </authorList>
    </citation>
    <scope>NUCLEOTIDE SEQUENCE [LARGE SCALE GENOMIC DNA]</scope>
    <source>
        <strain evidence="4">P18</strain>
    </source>
</reference>
<keyword evidence="1" id="KW-1133">Transmembrane helix</keyword>
<feature type="transmembrane region" description="Helical" evidence="1">
    <location>
        <begin position="126"/>
        <end position="145"/>
    </location>
</feature>
<proteinExistence type="predicted"/>
<keyword evidence="3" id="KW-0012">Acyltransferase</keyword>
<dbReference type="AlphaFoldDB" id="A0A1I5PVB2"/>
<evidence type="ECO:0000256" key="1">
    <source>
        <dbReference type="SAM" id="Phobius"/>
    </source>
</evidence>
<dbReference type="GO" id="GO:0000271">
    <property type="term" value="P:polysaccharide biosynthetic process"/>
    <property type="evidence" value="ECO:0007669"/>
    <property type="project" value="TreeGrafter"/>
</dbReference>
<dbReference type="Proteomes" id="UP000182624">
    <property type="component" value="Unassembled WGS sequence"/>
</dbReference>
<dbReference type="GO" id="GO:0016747">
    <property type="term" value="F:acyltransferase activity, transferring groups other than amino-acyl groups"/>
    <property type="evidence" value="ECO:0007669"/>
    <property type="project" value="InterPro"/>
</dbReference>
<dbReference type="PANTHER" id="PTHR23028:SF53">
    <property type="entry name" value="ACYL_TRANSF_3 DOMAIN-CONTAINING PROTEIN"/>
    <property type="match status" value="1"/>
</dbReference>
<dbReference type="PANTHER" id="PTHR23028">
    <property type="entry name" value="ACETYLTRANSFERASE"/>
    <property type="match status" value="1"/>
</dbReference>
<dbReference type="Pfam" id="PF01757">
    <property type="entry name" value="Acyl_transf_3"/>
    <property type="match status" value="1"/>
</dbReference>
<evidence type="ECO:0000313" key="4">
    <source>
        <dbReference type="Proteomes" id="UP000182624"/>
    </source>
</evidence>
<keyword evidence="4" id="KW-1185">Reference proteome</keyword>
<dbReference type="RefSeq" id="WP_074882940.1">
    <property type="nucleotide sequence ID" value="NZ_FOXO01000001.1"/>
</dbReference>
<accession>A0A1I5PVB2</accession>
<name>A0A1I5PVB2_9FIRM</name>
<dbReference type="EMBL" id="FOXO01000001">
    <property type="protein sequence ID" value="SFP37955.1"/>
    <property type="molecule type" value="Genomic_DNA"/>
</dbReference>
<keyword evidence="1" id="KW-0812">Transmembrane</keyword>
<dbReference type="OrthoDB" id="9810469at2"/>
<organism evidence="3 4">
    <name type="scientific">Butyrivibrio proteoclasticus</name>
    <dbReference type="NCBI Taxonomy" id="43305"/>
    <lineage>
        <taxon>Bacteria</taxon>
        <taxon>Bacillati</taxon>
        <taxon>Bacillota</taxon>
        <taxon>Clostridia</taxon>
        <taxon>Lachnospirales</taxon>
        <taxon>Lachnospiraceae</taxon>
        <taxon>Butyrivibrio</taxon>
    </lineage>
</organism>
<feature type="transmembrane region" description="Helical" evidence="1">
    <location>
        <begin position="301"/>
        <end position="324"/>
    </location>
</feature>
<sequence length="363" mass="40980">MKYSRNMGADCFRVMMLMLVMVYHTWVINGSVPIDNRIISSIIILGGEVGVTGFFVLSGWSIYQSLKKQSENYWLFLKKRFIRIAPEYYLSIVIVLFFSSGAGWLSKEGIKSVIATMFFCQNILPGVSAVNGVLWTMSVTAMFYIVSPVLNKMLCKFNTIFVVFSVSITILMKYIFLHWGPIYGTYDSFYLSRQTIITDLDNFVLGMAVAHLMNKYGTCIIRKNFFSCIGIIASLCGVIGYGILGMQYGIHTDNVSGYGWHSVIAILLAINLFFWCILEVPEFFGSSRISQFIRLLAKHQYGIYVFHLLVIQNLVSNSELIVLITNKNYILAQAVIVILATAVGILMSWIIQLAINGIRNEMS</sequence>
<feature type="transmembrane region" description="Helical" evidence="1">
    <location>
        <begin position="225"/>
        <end position="246"/>
    </location>
</feature>
<dbReference type="InterPro" id="IPR002656">
    <property type="entry name" value="Acyl_transf_3_dom"/>
</dbReference>
<feature type="transmembrane region" description="Helical" evidence="1">
    <location>
        <begin position="88"/>
        <end position="106"/>
    </location>
</feature>
<dbReference type="GO" id="GO:0016020">
    <property type="term" value="C:membrane"/>
    <property type="evidence" value="ECO:0007669"/>
    <property type="project" value="TreeGrafter"/>
</dbReference>
<feature type="transmembrane region" description="Helical" evidence="1">
    <location>
        <begin position="38"/>
        <end position="63"/>
    </location>
</feature>
<evidence type="ECO:0000259" key="2">
    <source>
        <dbReference type="Pfam" id="PF01757"/>
    </source>
</evidence>
<keyword evidence="3" id="KW-0808">Transferase</keyword>
<feature type="domain" description="Acyltransferase 3" evidence="2">
    <location>
        <begin position="10"/>
        <end position="349"/>
    </location>
</feature>
<feature type="transmembrane region" description="Helical" evidence="1">
    <location>
        <begin position="157"/>
        <end position="176"/>
    </location>
</feature>
<feature type="transmembrane region" description="Helical" evidence="1">
    <location>
        <begin position="196"/>
        <end position="213"/>
    </location>
</feature>
<protein>
    <submittedName>
        <fullName evidence="3">Peptidoglycan/LPS O-acetylase OafA/YrhL, contains acyltransferase and SGNH-hydrolase domains</fullName>
    </submittedName>
</protein>
<gene>
    <name evidence="3" type="ORF">SAMN04487928_101161</name>
</gene>
<feature type="transmembrane region" description="Helical" evidence="1">
    <location>
        <begin position="12"/>
        <end position="32"/>
    </location>
</feature>